<name>A0A6J6UTY9_9ZZZZ</name>
<reference evidence="1" key="1">
    <citation type="submission" date="2020-05" db="EMBL/GenBank/DDBJ databases">
        <authorList>
            <person name="Chiriac C."/>
            <person name="Salcher M."/>
            <person name="Ghai R."/>
            <person name="Kavagutti S V."/>
        </authorList>
    </citation>
    <scope>NUCLEOTIDE SEQUENCE</scope>
</reference>
<accession>A0A6J6UTY9</accession>
<evidence type="ECO:0000313" key="1">
    <source>
        <dbReference type="EMBL" id="CAB4763260.1"/>
    </source>
</evidence>
<dbReference type="EMBL" id="CAEZZL010000057">
    <property type="protein sequence ID" value="CAB4763260.1"/>
    <property type="molecule type" value="Genomic_DNA"/>
</dbReference>
<gene>
    <name evidence="1" type="ORF">UFOPK2870_00812</name>
</gene>
<protein>
    <submittedName>
        <fullName evidence="1">Unannotated protein</fullName>
    </submittedName>
</protein>
<proteinExistence type="predicted"/>
<organism evidence="1">
    <name type="scientific">freshwater metagenome</name>
    <dbReference type="NCBI Taxonomy" id="449393"/>
    <lineage>
        <taxon>unclassified sequences</taxon>
        <taxon>metagenomes</taxon>
        <taxon>ecological metagenomes</taxon>
    </lineage>
</organism>
<dbReference type="AlphaFoldDB" id="A0A6J6UTY9"/>
<sequence length="81" mass="8264">MIVTPPFTGAAAGEIEVITFGLYCSQNSLSPAATSVGKILTAVVPRSLRSGLFKMTVCAEPVHTATLEAGSQPTLSKNVGA</sequence>